<accession>A0ABV8V0S8</accession>
<protein>
    <submittedName>
        <fullName evidence="2">Uncharacterized protein</fullName>
    </submittedName>
</protein>
<feature type="transmembrane region" description="Helical" evidence="1">
    <location>
        <begin position="6"/>
        <end position="24"/>
    </location>
</feature>
<feature type="transmembrane region" description="Helical" evidence="1">
    <location>
        <begin position="88"/>
        <end position="107"/>
    </location>
</feature>
<name>A0ABV8V0S8_9BACL</name>
<keyword evidence="1" id="KW-1133">Transmembrane helix</keyword>
<evidence type="ECO:0000313" key="3">
    <source>
        <dbReference type="Proteomes" id="UP001595733"/>
    </source>
</evidence>
<dbReference type="RefSeq" id="WP_378142841.1">
    <property type="nucleotide sequence ID" value="NZ_JBHSEF010000029.1"/>
</dbReference>
<feature type="transmembrane region" description="Helical" evidence="1">
    <location>
        <begin position="29"/>
        <end position="47"/>
    </location>
</feature>
<gene>
    <name evidence="2" type="ORF">ACFO0S_14535</name>
</gene>
<reference evidence="3" key="1">
    <citation type="journal article" date="2019" name="Int. J. Syst. Evol. Microbiol.">
        <title>The Global Catalogue of Microorganisms (GCM) 10K type strain sequencing project: providing services to taxonomists for standard genome sequencing and annotation.</title>
        <authorList>
            <consortium name="The Broad Institute Genomics Platform"/>
            <consortium name="The Broad Institute Genome Sequencing Center for Infectious Disease"/>
            <person name="Wu L."/>
            <person name="Ma J."/>
        </authorList>
    </citation>
    <scope>NUCLEOTIDE SEQUENCE [LARGE SCALE GENOMIC DNA]</scope>
    <source>
        <strain evidence="3">CCUG 50353</strain>
    </source>
</reference>
<feature type="transmembrane region" description="Helical" evidence="1">
    <location>
        <begin position="53"/>
        <end position="76"/>
    </location>
</feature>
<keyword evidence="1" id="KW-0472">Membrane</keyword>
<organism evidence="2 3">
    <name type="scientific">Chryseomicrobium palamuruense</name>
    <dbReference type="NCBI Taxonomy" id="682973"/>
    <lineage>
        <taxon>Bacteria</taxon>
        <taxon>Bacillati</taxon>
        <taxon>Bacillota</taxon>
        <taxon>Bacilli</taxon>
        <taxon>Bacillales</taxon>
        <taxon>Caryophanaceae</taxon>
        <taxon>Chryseomicrobium</taxon>
    </lineage>
</organism>
<comment type="caution">
    <text evidence="2">The sequence shown here is derived from an EMBL/GenBank/DDBJ whole genome shotgun (WGS) entry which is preliminary data.</text>
</comment>
<keyword evidence="3" id="KW-1185">Reference proteome</keyword>
<keyword evidence="1" id="KW-0812">Transmembrane</keyword>
<evidence type="ECO:0000256" key="1">
    <source>
        <dbReference type="SAM" id="Phobius"/>
    </source>
</evidence>
<dbReference type="EMBL" id="JBHSEF010000029">
    <property type="protein sequence ID" value="MFC4356275.1"/>
    <property type="molecule type" value="Genomic_DNA"/>
</dbReference>
<sequence length="152" mass="17218">MFTDTLVVLSILALLSSPLLFKLVQRKTWIVMSIGVAGLFLLSWFLILSGMNAFGIGVVWNSSLILLLILFFIGFTMYILKNWQLSRLLLRSIMAFTFIVSLIWLMWNDVTTERLLNMLLIATVPAFLISAAVTALISYDRKTTTTKRPLNP</sequence>
<evidence type="ECO:0000313" key="2">
    <source>
        <dbReference type="EMBL" id="MFC4356275.1"/>
    </source>
</evidence>
<dbReference type="Proteomes" id="UP001595733">
    <property type="component" value="Unassembled WGS sequence"/>
</dbReference>
<proteinExistence type="predicted"/>
<feature type="transmembrane region" description="Helical" evidence="1">
    <location>
        <begin position="119"/>
        <end position="139"/>
    </location>
</feature>